<evidence type="ECO:0000313" key="5">
    <source>
        <dbReference type="EMBL" id="KAE9532350.1"/>
    </source>
</evidence>
<protein>
    <submittedName>
        <fullName evidence="5">Uncharacterized protein</fullName>
    </submittedName>
</protein>
<reference evidence="5 6" key="1">
    <citation type="submission" date="2019-08" db="EMBL/GenBank/DDBJ databases">
        <title>The genome of the soybean aphid Biotype 1, its phylome, world population structure and adaptation to the North American continent.</title>
        <authorList>
            <person name="Giordano R."/>
            <person name="Donthu R.K."/>
            <person name="Hernandez A.G."/>
            <person name="Wright C.L."/>
            <person name="Zimin A.V."/>
        </authorList>
    </citation>
    <scope>NUCLEOTIDE SEQUENCE [LARGE SCALE GENOMIC DNA]</scope>
    <source>
        <tissue evidence="5">Whole aphids</tissue>
    </source>
</reference>
<dbReference type="Pfam" id="PF00560">
    <property type="entry name" value="LRR_1"/>
    <property type="match status" value="1"/>
</dbReference>
<keyword evidence="4" id="KW-0677">Repeat</keyword>
<dbReference type="SUPFAM" id="SSF52058">
    <property type="entry name" value="L domain-like"/>
    <property type="match status" value="1"/>
</dbReference>
<dbReference type="InterPro" id="IPR003591">
    <property type="entry name" value="Leu-rich_rpt_typical-subtyp"/>
</dbReference>
<name>A0A6G0TG92_APHGL</name>
<dbReference type="InterPro" id="IPR001611">
    <property type="entry name" value="Leu-rich_rpt"/>
</dbReference>
<keyword evidence="6" id="KW-1185">Reference proteome</keyword>
<dbReference type="GO" id="GO:0005737">
    <property type="term" value="C:cytoplasm"/>
    <property type="evidence" value="ECO:0007669"/>
    <property type="project" value="UniProtKB-SubCell"/>
</dbReference>
<accession>A0A6G0TG92</accession>
<dbReference type="PROSITE" id="PS51450">
    <property type="entry name" value="LRR"/>
    <property type="match status" value="1"/>
</dbReference>
<dbReference type="PANTHER" id="PTHR22710">
    <property type="entry name" value="X-RAY RADIATION RESISTANCE ASSOCIATED PROTEIN 1 XRRA1"/>
    <property type="match status" value="1"/>
</dbReference>
<evidence type="ECO:0000256" key="2">
    <source>
        <dbReference type="ARBA" id="ARBA00022490"/>
    </source>
</evidence>
<dbReference type="OrthoDB" id="1687175at2759"/>
<dbReference type="GO" id="GO:0005634">
    <property type="term" value="C:nucleus"/>
    <property type="evidence" value="ECO:0007669"/>
    <property type="project" value="TreeGrafter"/>
</dbReference>
<sequence length="568" mass="64783">MPKVKNLNLKLKKIVKEFGENVLMTDGNIIFCKLCEIKINSDKKYNAQQHIGKEKHKEALKKLEAAKHNAVQPFIQQFCKSDFNADLCSTLLAANIPLNKLNNEHFRSFLSKYYNKTIPNESTLRKGYFDSCYTNTIAKIRDAVNGQKIWVCINETIDSVRRNVANVIIGILKPQDVSKTYLIHTEYLEKANHSTIFKLFDKSMHILWPNNVNHEDILLFVSDAAPYMKKAGRCIQTLYPKALHVTCLNKAKQKLEEANGEVAKLILEKCNRIFSKNNGWTELQKANSIHNGSVLNVNVKPYDSNDLVYMKYAPITSVDVESEVCLIIHTYGRFLLGSQLEEYKRKSLVGHWVLVKEPCEDLQKEKDKSLKQGCRYSGASNVSTRFTAGNVMVRPGSAEGFLDVSGGGYLHSEGERFDCDPFDRVNTVNADDNLLRLESFHTFTSVQRLSLRRNRLKSVRPIDGDLAETLIRLDVSENQLNPDDIYRLSLQSKLEQLYMLANNLTVIPESLSNCHCFLSLKLLDLSNNYLSCPRTFYMLSTMHNLQVLNLSNNRISCIPYLITKQASF</sequence>
<dbReference type="AlphaFoldDB" id="A0A6G0TG92"/>
<proteinExistence type="predicted"/>
<dbReference type="EMBL" id="VYZN01000039">
    <property type="protein sequence ID" value="KAE9532350.1"/>
    <property type="molecule type" value="Genomic_DNA"/>
</dbReference>
<gene>
    <name evidence="5" type="ORF">AGLY_009973</name>
</gene>
<dbReference type="PANTHER" id="PTHR22710:SF2">
    <property type="entry name" value="X-RAY RADIATION RESISTANCE-ASSOCIATED PROTEIN 1"/>
    <property type="match status" value="1"/>
</dbReference>
<dbReference type="InterPro" id="IPR032675">
    <property type="entry name" value="LRR_dom_sf"/>
</dbReference>
<organism evidence="5 6">
    <name type="scientific">Aphis glycines</name>
    <name type="common">Soybean aphid</name>
    <dbReference type="NCBI Taxonomy" id="307491"/>
    <lineage>
        <taxon>Eukaryota</taxon>
        <taxon>Metazoa</taxon>
        <taxon>Ecdysozoa</taxon>
        <taxon>Arthropoda</taxon>
        <taxon>Hexapoda</taxon>
        <taxon>Insecta</taxon>
        <taxon>Pterygota</taxon>
        <taxon>Neoptera</taxon>
        <taxon>Paraneoptera</taxon>
        <taxon>Hemiptera</taxon>
        <taxon>Sternorrhyncha</taxon>
        <taxon>Aphidomorpha</taxon>
        <taxon>Aphidoidea</taxon>
        <taxon>Aphididae</taxon>
        <taxon>Aphidini</taxon>
        <taxon>Aphis</taxon>
        <taxon>Aphis</taxon>
    </lineage>
</organism>
<evidence type="ECO:0000256" key="4">
    <source>
        <dbReference type="ARBA" id="ARBA00022737"/>
    </source>
</evidence>
<evidence type="ECO:0000256" key="1">
    <source>
        <dbReference type="ARBA" id="ARBA00004496"/>
    </source>
</evidence>
<comment type="caution">
    <text evidence="5">The sequence shown here is derived from an EMBL/GenBank/DDBJ whole genome shotgun (WGS) entry which is preliminary data.</text>
</comment>
<dbReference type="Gene3D" id="3.80.10.10">
    <property type="entry name" value="Ribonuclease Inhibitor"/>
    <property type="match status" value="1"/>
</dbReference>
<dbReference type="SMART" id="SM00369">
    <property type="entry name" value="LRR_TYP"/>
    <property type="match status" value="3"/>
</dbReference>
<evidence type="ECO:0000313" key="6">
    <source>
        <dbReference type="Proteomes" id="UP000475862"/>
    </source>
</evidence>
<keyword evidence="2" id="KW-0963">Cytoplasm</keyword>
<keyword evidence="3" id="KW-0433">Leucine-rich repeat</keyword>
<evidence type="ECO:0000256" key="3">
    <source>
        <dbReference type="ARBA" id="ARBA00022614"/>
    </source>
</evidence>
<dbReference type="Proteomes" id="UP000475862">
    <property type="component" value="Unassembled WGS sequence"/>
</dbReference>
<comment type="subcellular location">
    <subcellularLocation>
        <location evidence="1">Cytoplasm</location>
    </subcellularLocation>
</comment>